<accession>A0A7C4B9Z2</accession>
<sequence>MKIAQKLILAMPYVLEAMRLDIVNYASLARLLKADMERLAGRPLKEGAVKVAVLRAAKSLLEDYPPPDRLSRALAGGELRVVQGLAALSLPASKRAELARLLSTLGEEEFVQVAQGLSAITLILRERAAENLLSRLGVQEVLQFLRDQAAVIITGSPDILVTPGVVSALALSLSSRGINLTEVLSSYRDVIFVMSRADSAKALEVLRNLLEVLRQRFGT</sequence>
<dbReference type="Gene3D" id="3.30.70.260">
    <property type="match status" value="1"/>
</dbReference>
<evidence type="ECO:0008006" key="2">
    <source>
        <dbReference type="Google" id="ProtNLM"/>
    </source>
</evidence>
<dbReference type="AlphaFoldDB" id="A0A7C4B9Z2"/>
<evidence type="ECO:0000313" key="1">
    <source>
        <dbReference type="EMBL" id="HGI43577.1"/>
    </source>
</evidence>
<name>A0A7C4B9Z2_THEPE</name>
<proteinExistence type="predicted"/>
<reference evidence="1" key="1">
    <citation type="journal article" date="2020" name="mSystems">
        <title>Genome- and Community-Level Interaction Insights into Carbon Utilization and Element Cycling Functions of Hydrothermarchaeota in Hydrothermal Sediment.</title>
        <authorList>
            <person name="Zhou Z."/>
            <person name="Liu Y."/>
            <person name="Xu W."/>
            <person name="Pan J."/>
            <person name="Luo Z.H."/>
            <person name="Li M."/>
        </authorList>
    </citation>
    <scope>NUCLEOTIDE SEQUENCE [LARGE SCALE GENOMIC DNA]</scope>
    <source>
        <strain evidence="1">SpSt-735</strain>
    </source>
</reference>
<dbReference type="EMBL" id="DTFI01000107">
    <property type="protein sequence ID" value="HGI43577.1"/>
    <property type="molecule type" value="Genomic_DNA"/>
</dbReference>
<comment type="caution">
    <text evidence="1">The sequence shown here is derived from an EMBL/GenBank/DDBJ whole genome shotgun (WGS) entry which is preliminary data.</text>
</comment>
<gene>
    <name evidence="1" type="ORF">ENV17_04230</name>
</gene>
<dbReference type="SUPFAM" id="SSF55021">
    <property type="entry name" value="ACT-like"/>
    <property type="match status" value="1"/>
</dbReference>
<dbReference type="InterPro" id="IPR045865">
    <property type="entry name" value="ACT-like_dom_sf"/>
</dbReference>
<organism evidence="1">
    <name type="scientific">Thermofilum pendens</name>
    <dbReference type="NCBI Taxonomy" id="2269"/>
    <lineage>
        <taxon>Archaea</taxon>
        <taxon>Thermoproteota</taxon>
        <taxon>Thermoprotei</taxon>
        <taxon>Thermofilales</taxon>
        <taxon>Thermofilaceae</taxon>
        <taxon>Thermofilum</taxon>
    </lineage>
</organism>
<protein>
    <recommendedName>
        <fullName evidence="2">ACT domain-containing protein</fullName>
    </recommendedName>
</protein>